<organism evidence="3 4">
    <name type="scientific">Zopfia rhizophila CBS 207.26</name>
    <dbReference type="NCBI Taxonomy" id="1314779"/>
    <lineage>
        <taxon>Eukaryota</taxon>
        <taxon>Fungi</taxon>
        <taxon>Dikarya</taxon>
        <taxon>Ascomycota</taxon>
        <taxon>Pezizomycotina</taxon>
        <taxon>Dothideomycetes</taxon>
        <taxon>Dothideomycetes incertae sedis</taxon>
        <taxon>Zopfiaceae</taxon>
        <taxon>Zopfia</taxon>
    </lineage>
</organism>
<dbReference type="InterPro" id="IPR018946">
    <property type="entry name" value="PhoD-like_MPP"/>
</dbReference>
<dbReference type="PANTHER" id="PTHR43606">
    <property type="entry name" value="PHOSPHATASE, PUTATIVE (AFU_ORTHOLOGUE AFUA_6G08710)-RELATED"/>
    <property type="match status" value="1"/>
</dbReference>
<dbReference type="Proteomes" id="UP000800200">
    <property type="component" value="Unassembled WGS sequence"/>
</dbReference>
<dbReference type="AlphaFoldDB" id="A0A6A6EII3"/>
<dbReference type="Gene3D" id="3.60.21.70">
    <property type="entry name" value="PhoD-like phosphatase"/>
    <property type="match status" value="1"/>
</dbReference>
<dbReference type="InterPro" id="IPR052900">
    <property type="entry name" value="Phospholipid_Metab_Enz"/>
</dbReference>
<dbReference type="InterPro" id="IPR038607">
    <property type="entry name" value="PhoD-like_sf"/>
</dbReference>
<evidence type="ECO:0000313" key="3">
    <source>
        <dbReference type="EMBL" id="KAF2191877.1"/>
    </source>
</evidence>
<dbReference type="OrthoDB" id="2100241at2759"/>
<keyword evidence="4" id="KW-1185">Reference proteome</keyword>
<accession>A0A6A6EII3</accession>
<evidence type="ECO:0000259" key="2">
    <source>
        <dbReference type="Pfam" id="PF09423"/>
    </source>
</evidence>
<feature type="domain" description="PhoD-like phosphatase metallophosphatase" evidence="2">
    <location>
        <begin position="283"/>
        <end position="538"/>
    </location>
</feature>
<evidence type="ECO:0000256" key="1">
    <source>
        <dbReference type="SAM" id="Phobius"/>
    </source>
</evidence>
<keyword evidence="1" id="KW-0472">Membrane</keyword>
<name>A0A6A6EII3_9PEZI</name>
<dbReference type="PANTHER" id="PTHR43606:SF2">
    <property type="entry name" value="ALKALINE PHOSPHATASE FAMILY PROTEIN (AFU_ORTHOLOGUE AFUA_5G03860)"/>
    <property type="match status" value="1"/>
</dbReference>
<keyword evidence="1" id="KW-1133">Transmembrane helix</keyword>
<keyword evidence="1" id="KW-0812">Transmembrane</keyword>
<proteinExistence type="predicted"/>
<feature type="transmembrane region" description="Helical" evidence="1">
    <location>
        <begin position="124"/>
        <end position="145"/>
    </location>
</feature>
<protein>
    <submittedName>
        <fullName evidence="3">Metallo-dependent phosphatase</fullName>
    </submittedName>
</protein>
<dbReference type="CDD" id="cd07389">
    <property type="entry name" value="MPP_PhoD"/>
    <property type="match status" value="1"/>
</dbReference>
<gene>
    <name evidence="3" type="ORF">K469DRAFT_556575</name>
</gene>
<dbReference type="SUPFAM" id="SSF56300">
    <property type="entry name" value="Metallo-dependent phosphatases"/>
    <property type="match status" value="1"/>
</dbReference>
<dbReference type="Pfam" id="PF09423">
    <property type="entry name" value="PhoD"/>
    <property type="match status" value="1"/>
</dbReference>
<reference evidence="3" key="1">
    <citation type="journal article" date="2020" name="Stud. Mycol.">
        <title>101 Dothideomycetes genomes: a test case for predicting lifestyles and emergence of pathogens.</title>
        <authorList>
            <person name="Haridas S."/>
            <person name="Albert R."/>
            <person name="Binder M."/>
            <person name="Bloem J."/>
            <person name="Labutti K."/>
            <person name="Salamov A."/>
            <person name="Andreopoulos B."/>
            <person name="Baker S."/>
            <person name="Barry K."/>
            <person name="Bills G."/>
            <person name="Bluhm B."/>
            <person name="Cannon C."/>
            <person name="Castanera R."/>
            <person name="Culley D."/>
            <person name="Daum C."/>
            <person name="Ezra D."/>
            <person name="Gonzalez J."/>
            <person name="Henrissat B."/>
            <person name="Kuo A."/>
            <person name="Liang C."/>
            <person name="Lipzen A."/>
            <person name="Lutzoni F."/>
            <person name="Magnuson J."/>
            <person name="Mondo S."/>
            <person name="Nolan M."/>
            <person name="Ohm R."/>
            <person name="Pangilinan J."/>
            <person name="Park H.-J."/>
            <person name="Ramirez L."/>
            <person name="Alfaro M."/>
            <person name="Sun H."/>
            <person name="Tritt A."/>
            <person name="Yoshinaga Y."/>
            <person name="Zwiers L.-H."/>
            <person name="Turgeon B."/>
            <person name="Goodwin S."/>
            <person name="Spatafora J."/>
            <person name="Crous P."/>
            <person name="Grigoriev I."/>
        </authorList>
    </citation>
    <scope>NUCLEOTIDE SEQUENCE</scope>
    <source>
        <strain evidence="3">CBS 207.26</strain>
    </source>
</reference>
<dbReference type="EMBL" id="ML994616">
    <property type="protein sequence ID" value="KAF2191877.1"/>
    <property type="molecule type" value="Genomic_DNA"/>
</dbReference>
<sequence>MASVSDIIAIISSITLRLSVWIFLRWIVPPLAPALALVYIPSFYLSFQGTAHYKVLSDEIDIVVKETVAQGESSESSEEIELLEGVEDGPLQELDVRETIKYEERDPKILRTLLTGAPSPASAFWSWVTFAINMVLLAMALDVVIRAPYFYPCHNASFGRLGYVSGNTANILVREPYAFDIKIWYRPVDSQTWLTKFIPTSQPTSWVTKETDYTKAITISHLRPDTSYEYVIETSSKNVTGVFSTAPLPGQISASKDNKYTFVHSSCIKPRVPYTPFQHALHFPGMAHLAHWIPQLRPYFMLFLGDFIYADVPQRLGKDIEHYRREYRQVYSSPSWPAVSDNLPWIHVIDDHEIQNDWSGNTTGVFSAAYDAFTNYHVAANPPAIREGHTYFSFTQGPAQFFLMDTRRYRSPENNNPLDGTKTILGEPQLSDLIAWLRAPPPRGVHWKIIVSSIPFTKNWQFGSEDTWGGYLVERRKILEAAWDAGSVGSLGVVILSGDRHEFAATSFPPPKDSDWPVSATIHEFSTSPLSMFYLPFRTYGEIDDEDVCIKYLPDGNSKFGAVEITAPQASEQSLLHYRLFIDGKESWTHVISTPPVKGGSARAKDAVWG</sequence>
<dbReference type="InterPro" id="IPR029052">
    <property type="entry name" value="Metallo-depent_PP-like"/>
</dbReference>
<evidence type="ECO:0000313" key="4">
    <source>
        <dbReference type="Proteomes" id="UP000800200"/>
    </source>
</evidence>